<dbReference type="Gene3D" id="3.40.50.300">
    <property type="entry name" value="P-loop containing nucleotide triphosphate hydrolases"/>
    <property type="match status" value="1"/>
</dbReference>
<dbReference type="CDD" id="cd00544">
    <property type="entry name" value="CobU"/>
    <property type="match status" value="1"/>
</dbReference>
<evidence type="ECO:0000256" key="10">
    <source>
        <dbReference type="ARBA" id="ARBA00022573"/>
    </source>
</evidence>
<proteinExistence type="inferred from homology"/>
<reference evidence="20 21" key="1">
    <citation type="submission" date="2015-09" db="EMBL/GenBank/DDBJ databases">
        <authorList>
            <consortium name="Pathogen Informatics"/>
        </authorList>
    </citation>
    <scope>NUCLEOTIDE SEQUENCE [LARGE SCALE GENOMIC DNA]</scope>
    <source>
        <strain evidence="20 21">2789STDY5608860</strain>
    </source>
</reference>
<comment type="similarity">
    <text evidence="7">Belongs to the CobU/CobP family.</text>
</comment>
<dbReference type="Proteomes" id="UP000095384">
    <property type="component" value="Unassembled WGS sequence"/>
</dbReference>
<dbReference type="PANTHER" id="PTHR34848:SF1">
    <property type="entry name" value="BIFUNCTIONAL ADENOSYLCOBALAMIN BIOSYNTHESIS PROTEIN COBU"/>
    <property type="match status" value="1"/>
</dbReference>
<evidence type="ECO:0000256" key="18">
    <source>
        <dbReference type="PIRSR" id="PIRSR006135-1"/>
    </source>
</evidence>
<dbReference type="InterPro" id="IPR003203">
    <property type="entry name" value="CobU/CobP"/>
</dbReference>
<comment type="pathway">
    <text evidence="6">Cofactor biosynthesis; adenosylcobalamin biosynthesis; adenosylcobalamin from cob(II)yrinate a,c-diamide: step 5/7.</text>
</comment>
<evidence type="ECO:0000256" key="7">
    <source>
        <dbReference type="ARBA" id="ARBA00007490"/>
    </source>
</evidence>
<feature type="active site" description="GMP-histidine intermediate" evidence="18">
    <location>
        <position position="53"/>
    </location>
</feature>
<evidence type="ECO:0000256" key="1">
    <source>
        <dbReference type="ARBA" id="ARBA00000312"/>
    </source>
</evidence>
<dbReference type="RefSeq" id="WP_055222692.1">
    <property type="nucleotide sequence ID" value="NZ_CYYW01000001.1"/>
</dbReference>
<evidence type="ECO:0000256" key="16">
    <source>
        <dbReference type="ARBA" id="ARBA00029570"/>
    </source>
</evidence>
<dbReference type="GO" id="GO:0005524">
    <property type="term" value="F:ATP binding"/>
    <property type="evidence" value="ECO:0007669"/>
    <property type="project" value="UniProtKB-KW"/>
</dbReference>
<evidence type="ECO:0000256" key="11">
    <source>
        <dbReference type="ARBA" id="ARBA00022679"/>
    </source>
</evidence>
<dbReference type="Pfam" id="PF02283">
    <property type="entry name" value="CobU"/>
    <property type="match status" value="1"/>
</dbReference>
<dbReference type="PANTHER" id="PTHR34848">
    <property type="match status" value="1"/>
</dbReference>
<evidence type="ECO:0000256" key="8">
    <source>
        <dbReference type="ARBA" id="ARBA00012016"/>
    </source>
</evidence>
<feature type="binding site" evidence="19">
    <location>
        <position position="93"/>
    </location>
    <ligand>
        <name>GTP</name>
        <dbReference type="ChEBI" id="CHEBI:37565"/>
    </ligand>
</feature>
<evidence type="ECO:0000256" key="6">
    <source>
        <dbReference type="ARBA" id="ARBA00005159"/>
    </source>
</evidence>
<comment type="catalytic activity">
    <reaction evidence="2">
        <text>adenosylcob(III)inamide phosphate + GTP + H(+) = adenosylcob(III)inamide-GDP + diphosphate</text>
        <dbReference type="Rhea" id="RHEA:22712"/>
        <dbReference type="ChEBI" id="CHEBI:15378"/>
        <dbReference type="ChEBI" id="CHEBI:33019"/>
        <dbReference type="ChEBI" id="CHEBI:37565"/>
        <dbReference type="ChEBI" id="CHEBI:58502"/>
        <dbReference type="ChEBI" id="CHEBI:60487"/>
        <dbReference type="EC" id="2.7.7.62"/>
    </reaction>
</comment>
<name>A0A173WJ54_9FIRM</name>
<comment type="catalytic activity">
    <reaction evidence="1">
        <text>adenosylcob(III)inamide + ATP = adenosylcob(III)inamide phosphate + ADP + H(+)</text>
        <dbReference type="Rhea" id="RHEA:15769"/>
        <dbReference type="ChEBI" id="CHEBI:2480"/>
        <dbReference type="ChEBI" id="CHEBI:15378"/>
        <dbReference type="ChEBI" id="CHEBI:30616"/>
        <dbReference type="ChEBI" id="CHEBI:58502"/>
        <dbReference type="ChEBI" id="CHEBI:456216"/>
        <dbReference type="EC" id="2.7.1.156"/>
    </reaction>
</comment>
<feature type="binding site" evidence="19">
    <location>
        <begin position="54"/>
        <end position="57"/>
    </location>
    <ligand>
        <name>GTP</name>
        <dbReference type="ChEBI" id="CHEBI:37565"/>
    </ligand>
</feature>
<dbReference type="PIRSF" id="PIRSF006135">
    <property type="entry name" value="CobU"/>
    <property type="match status" value="1"/>
</dbReference>
<dbReference type="InterPro" id="IPR027417">
    <property type="entry name" value="P-loop_NTPase"/>
</dbReference>
<keyword evidence="14" id="KW-0067">ATP-binding</keyword>
<keyword evidence="10" id="KW-0169">Cobalamin biosynthesis</keyword>
<evidence type="ECO:0000256" key="3">
    <source>
        <dbReference type="ARBA" id="ARBA00001522"/>
    </source>
</evidence>
<gene>
    <name evidence="20" type="primary">cobU_2</name>
    <name evidence="20" type="ORF">ERS852417_00200</name>
</gene>
<feature type="binding site" evidence="19">
    <location>
        <begin position="7"/>
        <end position="14"/>
    </location>
    <ligand>
        <name>GTP</name>
        <dbReference type="ChEBI" id="CHEBI:37565"/>
    </ligand>
</feature>
<dbReference type="AlphaFoldDB" id="A0A173WJ54"/>
<dbReference type="EC" id="2.7.7.62" evidence="9"/>
<evidence type="ECO:0000256" key="12">
    <source>
        <dbReference type="ARBA" id="ARBA00022741"/>
    </source>
</evidence>
<accession>A0A173WJ54</accession>
<dbReference type="GO" id="GO:0005525">
    <property type="term" value="F:GTP binding"/>
    <property type="evidence" value="ECO:0007669"/>
    <property type="project" value="UniProtKB-KW"/>
</dbReference>
<dbReference type="GO" id="GO:0008820">
    <property type="term" value="F:cobinamide phosphate guanylyltransferase activity"/>
    <property type="evidence" value="ECO:0007669"/>
    <property type="project" value="UniProtKB-EC"/>
</dbReference>
<comment type="catalytic activity">
    <reaction evidence="3">
        <text>adenosylcob(III)inamide + GTP = adenosylcob(III)inamide phosphate + GDP + H(+)</text>
        <dbReference type="Rhea" id="RHEA:15765"/>
        <dbReference type="ChEBI" id="CHEBI:2480"/>
        <dbReference type="ChEBI" id="CHEBI:15378"/>
        <dbReference type="ChEBI" id="CHEBI:37565"/>
        <dbReference type="ChEBI" id="CHEBI:58189"/>
        <dbReference type="ChEBI" id="CHEBI:58502"/>
        <dbReference type="EC" id="2.7.1.156"/>
    </reaction>
</comment>
<dbReference type="EC" id="2.7.1.156" evidence="8"/>
<dbReference type="UniPathway" id="UPA00148">
    <property type="reaction ID" value="UER00236"/>
</dbReference>
<dbReference type="SUPFAM" id="SSF52540">
    <property type="entry name" value="P-loop containing nucleoside triphosphate hydrolases"/>
    <property type="match status" value="1"/>
</dbReference>
<evidence type="ECO:0000256" key="4">
    <source>
        <dbReference type="ARBA" id="ARBA00003889"/>
    </source>
</evidence>
<keyword evidence="15 19" id="KW-0342">GTP-binding</keyword>
<evidence type="ECO:0000256" key="19">
    <source>
        <dbReference type="PIRSR" id="PIRSR006135-2"/>
    </source>
</evidence>
<evidence type="ECO:0000256" key="14">
    <source>
        <dbReference type="ARBA" id="ARBA00022840"/>
    </source>
</evidence>
<dbReference type="GO" id="GO:0043752">
    <property type="term" value="F:adenosylcobinamide kinase activity"/>
    <property type="evidence" value="ECO:0007669"/>
    <property type="project" value="UniProtKB-EC"/>
</dbReference>
<protein>
    <recommendedName>
        <fullName evidence="16">Adenosylcobinamide kinase</fullName>
        <ecNumber evidence="8">2.7.1.156</ecNumber>
        <ecNumber evidence="9">2.7.7.62</ecNumber>
    </recommendedName>
    <alternativeName>
        <fullName evidence="17">Adenosylcobinamide-phosphate guanylyltransferase</fullName>
    </alternativeName>
</protein>
<evidence type="ECO:0000256" key="15">
    <source>
        <dbReference type="ARBA" id="ARBA00023134"/>
    </source>
</evidence>
<evidence type="ECO:0000256" key="9">
    <source>
        <dbReference type="ARBA" id="ARBA00012523"/>
    </source>
</evidence>
<evidence type="ECO:0000256" key="5">
    <source>
        <dbReference type="ARBA" id="ARBA00004692"/>
    </source>
</evidence>
<organism evidence="20 21">
    <name type="scientific">Agathobacter rectalis</name>
    <dbReference type="NCBI Taxonomy" id="39491"/>
    <lineage>
        <taxon>Bacteria</taxon>
        <taxon>Bacillati</taxon>
        <taxon>Bacillota</taxon>
        <taxon>Clostridia</taxon>
        <taxon>Lachnospirales</taxon>
        <taxon>Lachnospiraceae</taxon>
        <taxon>Agathobacter</taxon>
    </lineage>
</organism>
<dbReference type="EMBL" id="CYYW01000001">
    <property type="protein sequence ID" value="CUN39414.1"/>
    <property type="molecule type" value="Genomic_DNA"/>
</dbReference>
<evidence type="ECO:0000313" key="21">
    <source>
        <dbReference type="Proteomes" id="UP000095384"/>
    </source>
</evidence>
<evidence type="ECO:0000256" key="17">
    <source>
        <dbReference type="ARBA" id="ARBA00030571"/>
    </source>
</evidence>
<evidence type="ECO:0000256" key="2">
    <source>
        <dbReference type="ARBA" id="ARBA00000711"/>
    </source>
</evidence>
<feature type="binding site" evidence="19">
    <location>
        <position position="66"/>
    </location>
    <ligand>
        <name>GTP</name>
        <dbReference type="ChEBI" id="CHEBI:37565"/>
    </ligand>
</feature>
<evidence type="ECO:0000313" key="20">
    <source>
        <dbReference type="EMBL" id="CUN39414.1"/>
    </source>
</evidence>
<evidence type="ECO:0000256" key="13">
    <source>
        <dbReference type="ARBA" id="ARBA00022777"/>
    </source>
</evidence>
<dbReference type="GO" id="GO:0009236">
    <property type="term" value="P:cobalamin biosynthetic process"/>
    <property type="evidence" value="ECO:0007669"/>
    <property type="project" value="UniProtKB-UniPathway"/>
</dbReference>
<comment type="function">
    <text evidence="4">Catalyzes ATP-dependent phosphorylation of adenosylcobinamide and addition of GMP to adenosylcobinamide phosphate.</text>
</comment>
<sequence length="208" mass="22688">MITLITGGSGSGKSAYAEKYICHVSNEKGCKEKYYIATMQVFDDEGQQKIDRHRRLRAGKGFITIEQPRDIQNAVSKLQSESSLKTGRSALLECMSNLVANEMFPPVDASGIQAAEAEKEALDATEKMKDYETAQISHVSKKVLKEVSILSKNVAELVIVTNNVFEDGVCYDESTMNYIKAMGIVNRGLAAMAECVVEVVAGIPVAVK</sequence>
<keyword evidence="11 20" id="KW-0808">Transferase</keyword>
<keyword evidence="13 20" id="KW-0418">Kinase</keyword>
<keyword evidence="12 19" id="KW-0547">Nucleotide-binding</keyword>
<comment type="pathway">
    <text evidence="5">Cofactor biosynthesis; adenosylcobalamin biosynthesis; adenosylcobalamin from cob(II)yrinate a,c-diamide: step 6/7.</text>
</comment>